<proteinExistence type="predicted"/>
<name>A0A131YCU6_RHIAP</name>
<keyword evidence="1" id="KW-0732">Signal</keyword>
<feature type="signal peptide" evidence="1">
    <location>
        <begin position="1"/>
        <end position="25"/>
    </location>
</feature>
<protein>
    <recommendedName>
        <fullName evidence="3">Secreted protein</fullName>
    </recommendedName>
</protein>
<evidence type="ECO:0000313" key="2">
    <source>
        <dbReference type="EMBL" id="JAP77193.1"/>
    </source>
</evidence>
<organism evidence="2">
    <name type="scientific">Rhipicephalus appendiculatus</name>
    <name type="common">Brown ear tick</name>
    <dbReference type="NCBI Taxonomy" id="34631"/>
    <lineage>
        <taxon>Eukaryota</taxon>
        <taxon>Metazoa</taxon>
        <taxon>Ecdysozoa</taxon>
        <taxon>Arthropoda</taxon>
        <taxon>Chelicerata</taxon>
        <taxon>Arachnida</taxon>
        <taxon>Acari</taxon>
        <taxon>Parasitiformes</taxon>
        <taxon>Ixodida</taxon>
        <taxon>Ixodoidea</taxon>
        <taxon>Ixodidae</taxon>
        <taxon>Rhipicephalinae</taxon>
        <taxon>Rhipicephalus</taxon>
        <taxon>Rhipicephalus</taxon>
    </lineage>
</organism>
<reference evidence="2" key="1">
    <citation type="journal article" date="2016" name="Ticks Tick Borne Dis.">
        <title>De novo assembly and annotation of the salivary gland transcriptome of Rhipicephalus appendiculatus male and female ticks during blood feeding.</title>
        <authorList>
            <person name="de Castro M.H."/>
            <person name="de Klerk D."/>
            <person name="Pienaar R."/>
            <person name="Latif A.A."/>
            <person name="Rees D.J."/>
            <person name="Mans B.J."/>
        </authorList>
    </citation>
    <scope>NUCLEOTIDE SEQUENCE</scope>
    <source>
        <tissue evidence="2">Salivary glands</tissue>
    </source>
</reference>
<evidence type="ECO:0000256" key="1">
    <source>
        <dbReference type="SAM" id="SignalP"/>
    </source>
</evidence>
<evidence type="ECO:0008006" key="3">
    <source>
        <dbReference type="Google" id="ProtNLM"/>
    </source>
</evidence>
<dbReference type="EMBL" id="GEDV01011364">
    <property type="protein sequence ID" value="JAP77193.1"/>
    <property type="molecule type" value="Transcribed_RNA"/>
</dbReference>
<feature type="chain" id="PRO_5007284653" description="Secreted protein" evidence="1">
    <location>
        <begin position="26"/>
        <end position="88"/>
    </location>
</feature>
<dbReference type="AlphaFoldDB" id="A0A131YCU6"/>
<sequence>MASLFLLLLLSSLLLPNFLRKEALGMIIKSPVRNFSFTGHKLSNTFSYFVHLDIYECFSLKKKMSTCTSVPCCDTLIAACNDGDEAWL</sequence>
<accession>A0A131YCU6</accession>